<dbReference type="SMART" id="SM00355">
    <property type="entry name" value="ZnF_C2H2"/>
    <property type="match status" value="6"/>
</dbReference>
<evidence type="ECO:0000256" key="3">
    <source>
        <dbReference type="ARBA" id="ARBA00022737"/>
    </source>
</evidence>
<evidence type="ECO:0000256" key="2">
    <source>
        <dbReference type="ARBA" id="ARBA00022723"/>
    </source>
</evidence>
<comment type="caution">
    <text evidence="9">The sequence shown here is derived from an EMBL/GenBank/DDBJ whole genome shotgun (WGS) entry which is preliminary data.</text>
</comment>
<dbReference type="Pfam" id="PF00096">
    <property type="entry name" value="zf-C2H2"/>
    <property type="match status" value="2"/>
</dbReference>
<feature type="domain" description="C2H2-type" evidence="8">
    <location>
        <begin position="645"/>
        <end position="676"/>
    </location>
</feature>
<evidence type="ECO:0000256" key="6">
    <source>
        <dbReference type="PROSITE-ProRule" id="PRU00042"/>
    </source>
</evidence>
<dbReference type="GO" id="GO:0000978">
    <property type="term" value="F:RNA polymerase II cis-regulatory region sequence-specific DNA binding"/>
    <property type="evidence" value="ECO:0007669"/>
    <property type="project" value="UniProtKB-ARBA"/>
</dbReference>
<evidence type="ECO:0000313" key="9">
    <source>
        <dbReference type="EMBL" id="EXF75796.1"/>
    </source>
</evidence>
<dbReference type="Gene3D" id="3.30.160.60">
    <property type="entry name" value="Classic Zinc Finger"/>
    <property type="match status" value="5"/>
</dbReference>
<dbReference type="PROSITE" id="PS50157">
    <property type="entry name" value="ZINC_FINGER_C2H2_2"/>
    <property type="match status" value="5"/>
</dbReference>
<dbReference type="GO" id="GO:0005634">
    <property type="term" value="C:nucleus"/>
    <property type="evidence" value="ECO:0007669"/>
    <property type="project" value="UniProtKB-ARBA"/>
</dbReference>
<dbReference type="AlphaFoldDB" id="A0A010R6H2"/>
<dbReference type="eggNOG" id="KOG1721">
    <property type="taxonomic scope" value="Eukaryota"/>
</dbReference>
<gene>
    <name evidence="9" type="ORF">CFIO01_11168</name>
</gene>
<comment type="similarity">
    <text evidence="1">Belongs to the krueppel C2H2-type zinc-finger protein family.</text>
</comment>
<evidence type="ECO:0000256" key="1">
    <source>
        <dbReference type="ARBA" id="ARBA00006991"/>
    </source>
</evidence>
<feature type="compositionally biased region" description="Low complexity" evidence="7">
    <location>
        <begin position="572"/>
        <end position="596"/>
    </location>
</feature>
<keyword evidence="5" id="KW-0862">Zinc</keyword>
<feature type="domain" description="C2H2-type" evidence="8">
    <location>
        <begin position="735"/>
        <end position="762"/>
    </location>
</feature>
<evidence type="ECO:0000313" key="10">
    <source>
        <dbReference type="Proteomes" id="UP000020467"/>
    </source>
</evidence>
<accession>A0A010R6H2</accession>
<dbReference type="GO" id="GO:0008270">
    <property type="term" value="F:zinc ion binding"/>
    <property type="evidence" value="ECO:0007669"/>
    <property type="project" value="UniProtKB-KW"/>
</dbReference>
<evidence type="ECO:0000259" key="8">
    <source>
        <dbReference type="PROSITE" id="PS50157"/>
    </source>
</evidence>
<feature type="compositionally biased region" description="Polar residues" evidence="7">
    <location>
        <begin position="69"/>
        <end position="109"/>
    </location>
</feature>
<reference evidence="9 10" key="1">
    <citation type="submission" date="2014-02" db="EMBL/GenBank/DDBJ databases">
        <title>The genome sequence of Colletotrichum fioriniae PJ7.</title>
        <authorList>
            <person name="Baroncelli R."/>
            <person name="Thon M.R."/>
        </authorList>
    </citation>
    <scope>NUCLEOTIDE SEQUENCE [LARGE SCALE GENOMIC DNA]</scope>
    <source>
        <strain evidence="9 10">PJ7</strain>
    </source>
</reference>
<dbReference type="FunFam" id="3.30.160.60:FF:001442">
    <property type="entry name" value="zinc finger protein 696"/>
    <property type="match status" value="1"/>
</dbReference>
<feature type="domain" description="C2H2-type" evidence="8">
    <location>
        <begin position="705"/>
        <end position="734"/>
    </location>
</feature>
<evidence type="ECO:0000256" key="4">
    <source>
        <dbReference type="ARBA" id="ARBA00022771"/>
    </source>
</evidence>
<dbReference type="InterPro" id="IPR036236">
    <property type="entry name" value="Znf_C2H2_sf"/>
</dbReference>
<protein>
    <submittedName>
        <fullName evidence="9">Zinc-responsiveness transcriptional activator</fullName>
    </submittedName>
</protein>
<dbReference type="PROSITE" id="PS00028">
    <property type="entry name" value="ZINC_FINGER_C2H2_1"/>
    <property type="match status" value="4"/>
</dbReference>
<keyword evidence="4 6" id="KW-0863">Zinc-finger</keyword>
<name>A0A010R6H2_9PEZI</name>
<dbReference type="PANTHER" id="PTHR19818">
    <property type="entry name" value="ZINC FINGER PROTEIN ZIC AND GLI"/>
    <property type="match status" value="1"/>
</dbReference>
<evidence type="ECO:0000256" key="7">
    <source>
        <dbReference type="SAM" id="MobiDB-lite"/>
    </source>
</evidence>
<dbReference type="EMBL" id="JARH01000879">
    <property type="protein sequence ID" value="EXF75796.1"/>
    <property type="molecule type" value="Genomic_DNA"/>
</dbReference>
<keyword evidence="2" id="KW-0479">Metal-binding</keyword>
<dbReference type="GO" id="GO:0000981">
    <property type="term" value="F:DNA-binding transcription factor activity, RNA polymerase II-specific"/>
    <property type="evidence" value="ECO:0007669"/>
    <property type="project" value="TreeGrafter"/>
</dbReference>
<dbReference type="GO" id="GO:0045944">
    <property type="term" value="P:positive regulation of transcription by RNA polymerase II"/>
    <property type="evidence" value="ECO:0007669"/>
    <property type="project" value="UniProtKB-ARBA"/>
</dbReference>
<dbReference type="InterPro" id="IPR050329">
    <property type="entry name" value="GLI_C2H2-zinc-finger"/>
</dbReference>
<dbReference type="FunFam" id="3.30.160.60:FF:002343">
    <property type="entry name" value="Zinc finger protein 33A"/>
    <property type="match status" value="1"/>
</dbReference>
<feature type="domain" description="C2H2-type" evidence="8">
    <location>
        <begin position="763"/>
        <end position="785"/>
    </location>
</feature>
<keyword evidence="3" id="KW-0677">Repeat</keyword>
<feature type="domain" description="C2H2-type" evidence="8">
    <location>
        <begin position="677"/>
        <end position="704"/>
    </location>
</feature>
<dbReference type="PANTHER" id="PTHR19818:SF139">
    <property type="entry name" value="PAIR-RULE PROTEIN ODD-PAIRED"/>
    <property type="match status" value="1"/>
</dbReference>
<feature type="compositionally biased region" description="Basic and acidic residues" evidence="7">
    <location>
        <begin position="811"/>
        <end position="836"/>
    </location>
</feature>
<keyword evidence="10" id="KW-1185">Reference proteome</keyword>
<dbReference type="HOGENOM" id="CLU_017543_0_0_1"/>
<dbReference type="KEGG" id="cfj:CFIO01_11168"/>
<sequence>MTGVLVLRWQVSPSVTSQRGRIFAPEAIKVLTPHRTCSSRACNTAFPQRGLVSVSSGHSLLDLPPQRYPVTTTSTLPDSDTWRNSPSPGSQFCGSFLPTFSKNPPTSRGPSRRSIDSLRGTSPEPHGRFRDPQHHHLRVMDGQHDGLPSFGGHGSGFFLDPLDVEHLNDHFTGGVTLPVSHDESCMDLNFDHIACRGPDSNNQHHPVPNHNHPLTLNTMPMHARRHHSLSTMPTLPNYFDPRGQMPLGFGSNAIMSPTGAMGFGVSTPNSSPQVEDDSTSAACSSLDCNRCVSECGASEAGDICTDAECAQACDDDDCDEAAAQCTDAECPANDIISDKDKAAADVLASIGDTFSQDGMLAPSMSSMSSMSSQYFATQSSYQNGGIPAATPNHFHTGGMSMSMAHSMNMDNSFQNNPDPFQTDLASLVDFPDPSMPEPIGWMALGLHLNEHAHDQTSCIRPCLTQNRNLPTRCPLPHQAHAHQGDLDFSFCIPDPSSGFVPCGAELNGIEDWASHFQEQHVAPEGEHPNYSHATQHSYTSLMAPNRQSHYLPLPPEGLLDPAHAAQDKESTTSPLSGLQASSSPQPSPATAQTQPSPDKPGAEVFTCQWVIAGQICGMSYSNDDALQMHCKERHIVNLGKTDAGYKCCWEGCAREGHFTQKSKLERHLQTHTGFKPVKCTICNTPLSAKQSLAQHMRIHTGEKPWSCKFPGCTASFKQQSALTMHSRTHTGEKPLKCEVCGKAFGESSNLSKHRKTHNVKGAFKCDFCDKDFHRLDQKRRHEKIHRKVAVAPKADHPTPSIKKIQGGRVTKAKDRRNSSKIPDWRLHGEMDQVRTA</sequence>
<evidence type="ECO:0000256" key="5">
    <source>
        <dbReference type="ARBA" id="ARBA00022833"/>
    </source>
</evidence>
<organism evidence="9 10">
    <name type="scientific">Colletotrichum fioriniae PJ7</name>
    <dbReference type="NCBI Taxonomy" id="1445577"/>
    <lineage>
        <taxon>Eukaryota</taxon>
        <taxon>Fungi</taxon>
        <taxon>Dikarya</taxon>
        <taxon>Ascomycota</taxon>
        <taxon>Pezizomycotina</taxon>
        <taxon>Sordariomycetes</taxon>
        <taxon>Hypocreomycetidae</taxon>
        <taxon>Glomerellales</taxon>
        <taxon>Glomerellaceae</taxon>
        <taxon>Colletotrichum</taxon>
        <taxon>Colletotrichum acutatum species complex</taxon>
    </lineage>
</organism>
<dbReference type="FunFam" id="3.30.160.60:FF:000125">
    <property type="entry name" value="Putative zinc finger protein 143"/>
    <property type="match status" value="1"/>
</dbReference>
<dbReference type="SUPFAM" id="SSF57667">
    <property type="entry name" value="beta-beta-alpha zinc fingers"/>
    <property type="match status" value="3"/>
</dbReference>
<feature type="region of interest" description="Disordered" evidence="7">
    <location>
        <begin position="790"/>
        <end position="836"/>
    </location>
</feature>
<feature type="region of interest" description="Disordered" evidence="7">
    <location>
        <begin position="546"/>
        <end position="600"/>
    </location>
</feature>
<dbReference type="OrthoDB" id="3437960at2759"/>
<dbReference type="Proteomes" id="UP000020467">
    <property type="component" value="Unassembled WGS sequence"/>
</dbReference>
<proteinExistence type="inferred from homology"/>
<feature type="region of interest" description="Disordered" evidence="7">
    <location>
        <begin position="65"/>
        <end position="132"/>
    </location>
</feature>
<dbReference type="InterPro" id="IPR013087">
    <property type="entry name" value="Znf_C2H2_type"/>
</dbReference>